<protein>
    <recommendedName>
        <fullName evidence="5">Peptidase</fullName>
    </recommendedName>
</protein>
<reference evidence="3 4" key="1">
    <citation type="submission" date="2024-06" db="EMBL/GenBank/DDBJ databases">
        <title>The Natural Products Discovery Center: Release of the First 8490 Sequenced Strains for Exploring Actinobacteria Biosynthetic Diversity.</title>
        <authorList>
            <person name="Kalkreuter E."/>
            <person name="Kautsar S.A."/>
            <person name="Yang D."/>
            <person name="Bader C.D."/>
            <person name="Teijaro C.N."/>
            <person name="Fluegel L."/>
            <person name="Davis C.M."/>
            <person name="Simpson J.R."/>
            <person name="Lauterbach L."/>
            <person name="Steele A.D."/>
            <person name="Gui C."/>
            <person name="Meng S."/>
            <person name="Li G."/>
            <person name="Viehrig K."/>
            <person name="Ye F."/>
            <person name="Su P."/>
            <person name="Kiefer A.F."/>
            <person name="Nichols A."/>
            <person name="Cepeda A.J."/>
            <person name="Yan W."/>
            <person name="Fan B."/>
            <person name="Jiang Y."/>
            <person name="Adhikari A."/>
            <person name="Zheng C.-J."/>
            <person name="Schuster L."/>
            <person name="Cowan T.M."/>
            <person name="Smanski M.J."/>
            <person name="Chevrette M.G."/>
            <person name="De Carvalho L.P.S."/>
            <person name="Shen B."/>
        </authorList>
    </citation>
    <scope>NUCLEOTIDE SEQUENCE [LARGE SCALE GENOMIC DNA]</scope>
    <source>
        <strain evidence="3 4">NPDC050100</strain>
    </source>
</reference>
<comment type="caution">
    <text evidence="3">The sequence shown here is derived from an EMBL/GenBank/DDBJ whole genome shotgun (WGS) entry which is preliminary data.</text>
</comment>
<evidence type="ECO:0000313" key="3">
    <source>
        <dbReference type="EMBL" id="MEV0971651.1"/>
    </source>
</evidence>
<evidence type="ECO:0000256" key="1">
    <source>
        <dbReference type="SAM" id="Phobius"/>
    </source>
</evidence>
<sequence>MRNPLVRPCLLATLLALPLYGVLSGPAGTASAADARRPDTKGAIGIKLLEAPKNRMDDPRAHVFIVDHVNPGTTFTRRLEVNSSSSRRQHVEIYTAAADIDHGRFTFAPGRTPNELSRWITLNRSEVDLPPHGSSEVKATIGVPDSATKGEQYAVIWAQVSSGEPGEKGNVALVNRVGIRAYLDVGPGGDPPSEFRISDVIPRRTEDGRPAITAGVRNTGKRALDLGGQLTLSDGPGSVRAGPFRIVSGTTLAPGDEGSISVLLDDRLPDGPWKFRLTVRSGRVEHEVTGTLTFPEDSGGRGAPAALDSPLTMVLGLIVVVTLISALILVRIALTRRRRAVPY</sequence>
<feature type="signal peptide" evidence="2">
    <location>
        <begin position="1"/>
        <end position="32"/>
    </location>
</feature>
<keyword evidence="1" id="KW-0812">Transmembrane</keyword>
<accession>A0ABV3GJA6</accession>
<organism evidence="3 4">
    <name type="scientific">Microtetraspora glauca</name>
    <dbReference type="NCBI Taxonomy" id="1996"/>
    <lineage>
        <taxon>Bacteria</taxon>
        <taxon>Bacillati</taxon>
        <taxon>Actinomycetota</taxon>
        <taxon>Actinomycetes</taxon>
        <taxon>Streptosporangiales</taxon>
        <taxon>Streptosporangiaceae</taxon>
        <taxon>Microtetraspora</taxon>
    </lineage>
</organism>
<keyword evidence="1" id="KW-0472">Membrane</keyword>
<evidence type="ECO:0000256" key="2">
    <source>
        <dbReference type="SAM" id="SignalP"/>
    </source>
</evidence>
<gene>
    <name evidence="3" type="ORF">AB0I59_23820</name>
</gene>
<evidence type="ECO:0000313" key="4">
    <source>
        <dbReference type="Proteomes" id="UP001551675"/>
    </source>
</evidence>
<name>A0ABV3GJA6_MICGL</name>
<feature type="transmembrane region" description="Helical" evidence="1">
    <location>
        <begin position="311"/>
        <end position="334"/>
    </location>
</feature>
<evidence type="ECO:0008006" key="5">
    <source>
        <dbReference type="Google" id="ProtNLM"/>
    </source>
</evidence>
<keyword evidence="4" id="KW-1185">Reference proteome</keyword>
<proteinExistence type="predicted"/>
<dbReference type="EMBL" id="JBFALK010000013">
    <property type="protein sequence ID" value="MEV0971651.1"/>
    <property type="molecule type" value="Genomic_DNA"/>
</dbReference>
<feature type="chain" id="PRO_5046004056" description="Peptidase" evidence="2">
    <location>
        <begin position="33"/>
        <end position="343"/>
    </location>
</feature>
<dbReference type="Proteomes" id="UP001551675">
    <property type="component" value="Unassembled WGS sequence"/>
</dbReference>
<dbReference type="RefSeq" id="WP_358136093.1">
    <property type="nucleotide sequence ID" value="NZ_JBFALK010000013.1"/>
</dbReference>
<keyword evidence="1" id="KW-1133">Transmembrane helix</keyword>
<keyword evidence="2" id="KW-0732">Signal</keyword>